<dbReference type="EMBL" id="CP020474">
    <property type="protein sequence ID" value="ARE84216.1"/>
    <property type="molecule type" value="Genomic_DNA"/>
</dbReference>
<feature type="signal peptide" evidence="1">
    <location>
        <begin position="1"/>
        <end position="20"/>
    </location>
</feature>
<keyword evidence="3" id="KW-1185">Reference proteome</keyword>
<proteinExistence type="predicted"/>
<gene>
    <name evidence="2" type="ORF">ROSMUCSMR3_02748</name>
</gene>
<evidence type="ECO:0000313" key="3">
    <source>
        <dbReference type="Proteomes" id="UP000192273"/>
    </source>
</evidence>
<reference evidence="2 3" key="1">
    <citation type="submission" date="2017-03" db="EMBL/GenBank/DDBJ databases">
        <title>Genome Sequence of Roseovarius mucosus strain SMR3 Isolated from a culture of the Diatom Skeletonema marinoi.</title>
        <authorList>
            <person name="Topel M."/>
            <person name="Pinder M."/>
            <person name="Johansson O.N."/>
            <person name="Kourtchenko O."/>
            <person name="Godhe A."/>
            <person name="Clarke A.K."/>
        </authorList>
    </citation>
    <scope>NUCLEOTIDE SEQUENCE [LARGE SCALE GENOMIC DNA]</scope>
    <source>
        <strain evidence="2 3">SMR3</strain>
    </source>
</reference>
<dbReference type="AlphaFoldDB" id="A0A1V0RR95"/>
<evidence type="ECO:0000256" key="1">
    <source>
        <dbReference type="SAM" id="SignalP"/>
    </source>
</evidence>
<organism evidence="2 3">
    <name type="scientific">Roseovarius mucosus</name>
    <dbReference type="NCBI Taxonomy" id="215743"/>
    <lineage>
        <taxon>Bacteria</taxon>
        <taxon>Pseudomonadati</taxon>
        <taxon>Pseudomonadota</taxon>
        <taxon>Alphaproteobacteria</taxon>
        <taxon>Rhodobacterales</taxon>
        <taxon>Roseobacteraceae</taxon>
        <taxon>Roseovarius</taxon>
    </lineage>
</organism>
<dbReference type="Proteomes" id="UP000192273">
    <property type="component" value="Chromosome"/>
</dbReference>
<feature type="chain" id="PRO_5012482662" evidence="1">
    <location>
        <begin position="21"/>
        <end position="129"/>
    </location>
</feature>
<protein>
    <submittedName>
        <fullName evidence="2">Uncharacterized protein</fullName>
    </submittedName>
</protein>
<evidence type="ECO:0000313" key="2">
    <source>
        <dbReference type="EMBL" id="ARE84216.1"/>
    </source>
</evidence>
<keyword evidence="1" id="KW-0732">Signal</keyword>
<dbReference type="RefSeq" id="WP_237183450.1">
    <property type="nucleotide sequence ID" value="NZ_CP020474.1"/>
</dbReference>
<dbReference type="KEGG" id="rmm:ROSMUCSMR3_02748"/>
<name>A0A1V0RR95_9RHOB</name>
<accession>A0A1V0RR95</accession>
<sequence>MKRILAMIFGACLTASPSVAQELIAEYYTSLGVEDMRNSQGQRLGDFCAVVQQDRANFHRFGIRHDGDQSDPVFASREMRARIAGRCRIMPGSEYLPEWVLTGRSRYIWVRVYGIGGQPTELLISEGAG</sequence>